<reference evidence="13" key="2">
    <citation type="submission" date="2011-02" db="EMBL/GenBank/DDBJ databases">
        <authorList>
            <person name="MacLean D."/>
        </authorList>
    </citation>
    <scope>NUCLEOTIDE SEQUENCE</scope>
</reference>
<dbReference type="PANTHER" id="PTHR12443">
    <property type="entry name" value="TRANSLOCATION PROTEIN SEC62"/>
    <property type="match status" value="1"/>
</dbReference>
<evidence type="ECO:0000313" key="13">
    <source>
        <dbReference type="EMBL" id="CCA15301.1"/>
    </source>
</evidence>
<evidence type="ECO:0000256" key="3">
    <source>
        <dbReference type="ARBA" id="ARBA00021257"/>
    </source>
</evidence>
<reference evidence="13" key="1">
    <citation type="journal article" date="2011" name="PLoS Biol.">
        <title>Gene gain and loss during evolution of obligate parasitism in the white rust pathogen of Arabidopsis thaliana.</title>
        <authorList>
            <person name="Kemen E."/>
            <person name="Gardiner A."/>
            <person name="Schultz-Larsen T."/>
            <person name="Kemen A.C."/>
            <person name="Balmuth A.L."/>
            <person name="Robert-Seilaniantz A."/>
            <person name="Bailey K."/>
            <person name="Holub E."/>
            <person name="Studholme D.J."/>
            <person name="Maclean D."/>
            <person name="Jones J.D."/>
        </authorList>
    </citation>
    <scope>NUCLEOTIDE SEQUENCE</scope>
</reference>
<proteinExistence type="inferred from homology"/>
<name>F0W2L5_9STRA</name>
<accession>F0W2L5</accession>
<evidence type="ECO:0000256" key="11">
    <source>
        <dbReference type="SAM" id="MobiDB-lite"/>
    </source>
</evidence>
<evidence type="ECO:0000256" key="12">
    <source>
        <dbReference type="SAM" id="Phobius"/>
    </source>
</evidence>
<dbReference type="InterPro" id="IPR004728">
    <property type="entry name" value="Sec62"/>
</dbReference>
<dbReference type="GO" id="GO:0031204">
    <property type="term" value="P:post-translational protein targeting to membrane, translocation"/>
    <property type="evidence" value="ECO:0007669"/>
    <property type="project" value="TreeGrafter"/>
</dbReference>
<feature type="region of interest" description="Disordered" evidence="11">
    <location>
        <begin position="322"/>
        <end position="342"/>
    </location>
</feature>
<dbReference type="PANTHER" id="PTHR12443:SF9">
    <property type="entry name" value="TRANSLOCATION PROTEIN SEC62"/>
    <property type="match status" value="1"/>
</dbReference>
<keyword evidence="7" id="KW-0653">Protein transport</keyword>
<evidence type="ECO:0000256" key="7">
    <source>
        <dbReference type="ARBA" id="ARBA00022927"/>
    </source>
</evidence>
<evidence type="ECO:0000256" key="10">
    <source>
        <dbReference type="ARBA" id="ARBA00023136"/>
    </source>
</evidence>
<dbReference type="GO" id="GO:0005789">
    <property type="term" value="C:endoplasmic reticulum membrane"/>
    <property type="evidence" value="ECO:0007669"/>
    <property type="project" value="UniProtKB-SubCell"/>
</dbReference>
<evidence type="ECO:0000256" key="6">
    <source>
        <dbReference type="ARBA" id="ARBA00022824"/>
    </source>
</evidence>
<evidence type="ECO:0000256" key="5">
    <source>
        <dbReference type="ARBA" id="ARBA00022692"/>
    </source>
</evidence>
<keyword evidence="4" id="KW-0813">Transport</keyword>
<evidence type="ECO:0000256" key="4">
    <source>
        <dbReference type="ARBA" id="ARBA00022448"/>
    </source>
</evidence>
<dbReference type="HOGENOM" id="CLU_827607_0_0_1"/>
<dbReference type="AlphaFoldDB" id="F0W2L5"/>
<keyword evidence="8 12" id="KW-1133">Transmembrane helix</keyword>
<feature type="transmembrane region" description="Helical" evidence="12">
    <location>
        <begin position="192"/>
        <end position="221"/>
    </location>
</feature>
<feature type="transmembrane region" description="Helical" evidence="12">
    <location>
        <begin position="257"/>
        <end position="274"/>
    </location>
</feature>
<keyword evidence="9" id="KW-0811">Translocation</keyword>
<gene>
    <name evidence="13" type="primary">AlNc14C10G1262</name>
    <name evidence="13" type="ORF">ALNC14_014440</name>
</gene>
<comment type="similarity">
    <text evidence="2">Belongs to the SEC62 family.</text>
</comment>
<evidence type="ECO:0000256" key="1">
    <source>
        <dbReference type="ARBA" id="ARBA00004477"/>
    </source>
</evidence>
<protein>
    <recommendedName>
        <fullName evidence="3">Translocation protein SEC62</fullName>
    </recommendedName>
</protein>
<feature type="compositionally biased region" description="Basic and acidic residues" evidence="11">
    <location>
        <begin position="322"/>
        <end position="331"/>
    </location>
</feature>
<comment type="subcellular location">
    <subcellularLocation>
        <location evidence="1">Endoplasmic reticulum membrane</location>
        <topology evidence="1">Multi-pass membrane protein</topology>
    </subcellularLocation>
</comment>
<dbReference type="Pfam" id="PF03839">
    <property type="entry name" value="Sec62"/>
    <property type="match status" value="1"/>
</dbReference>
<sequence length="361" mass="42480">MTCQPHFRKGEKSEHVAVRHVSRNTLFKYLLPAMTSEVANAKKESKIVDYAWESEEGSRKLADMLRGRRGMPIRHAVEYGKRVEYFRGDKLASFILENKRIKKAFPQITFKDDVMSIGRALVQNGYIHRSDRDAQNRRVLQPSNNHDFVSDGYYTWMYDGPKTIRNIMTFLLIVSFLICTCFPIWPDWAKVAIWYLSVTFLIFVFVFCVIRLFIFFILWMIGYDFWILPNIFDDDLGVVDSFKPLYSFRSTEKAERIYRIVGTVAFIVFCVWIKNQPTDFDEYMALTKQFTDDIYSGKLISDMTQQQKEGIETVRIPDLEELMRDDEATPEHDEEDENEKFSRIVADIEQEELENAVNEDL</sequence>
<keyword evidence="10 12" id="KW-0472">Membrane</keyword>
<feature type="transmembrane region" description="Helical" evidence="12">
    <location>
        <begin position="167"/>
        <end position="186"/>
    </location>
</feature>
<organism evidence="13">
    <name type="scientific">Albugo laibachii Nc14</name>
    <dbReference type="NCBI Taxonomy" id="890382"/>
    <lineage>
        <taxon>Eukaryota</taxon>
        <taxon>Sar</taxon>
        <taxon>Stramenopiles</taxon>
        <taxon>Oomycota</taxon>
        <taxon>Peronosporomycetes</taxon>
        <taxon>Albuginales</taxon>
        <taxon>Albuginaceae</taxon>
        <taxon>Albugo</taxon>
    </lineage>
</organism>
<keyword evidence="6" id="KW-0256">Endoplasmic reticulum</keyword>
<evidence type="ECO:0000256" key="2">
    <source>
        <dbReference type="ARBA" id="ARBA00010604"/>
    </source>
</evidence>
<dbReference type="EMBL" id="FR824055">
    <property type="protein sequence ID" value="CCA15301.1"/>
    <property type="molecule type" value="Genomic_DNA"/>
</dbReference>
<evidence type="ECO:0000256" key="8">
    <source>
        <dbReference type="ARBA" id="ARBA00022989"/>
    </source>
</evidence>
<keyword evidence="5 12" id="KW-0812">Transmembrane</keyword>
<evidence type="ECO:0000256" key="9">
    <source>
        <dbReference type="ARBA" id="ARBA00023010"/>
    </source>
</evidence>